<dbReference type="Proteomes" id="UP000662074">
    <property type="component" value="Unassembled WGS sequence"/>
</dbReference>
<gene>
    <name evidence="2" type="ORF">GCM10011425_24020</name>
</gene>
<dbReference type="Gene3D" id="1.10.287.1490">
    <property type="match status" value="1"/>
</dbReference>
<feature type="compositionally biased region" description="Basic and acidic residues" evidence="1">
    <location>
        <begin position="89"/>
        <end position="104"/>
    </location>
</feature>
<keyword evidence="3" id="KW-1185">Reference proteome</keyword>
<dbReference type="EMBL" id="BMDO01000006">
    <property type="protein sequence ID" value="GGI51190.1"/>
    <property type="molecule type" value="Genomic_DNA"/>
</dbReference>
<dbReference type="AlphaFoldDB" id="A0A917J8P4"/>
<reference evidence="2" key="1">
    <citation type="journal article" date="2014" name="Int. J. Syst. Evol. Microbiol.">
        <title>Complete genome sequence of Corynebacterium casei LMG S-19264T (=DSM 44701T), isolated from a smear-ripened cheese.</title>
        <authorList>
            <consortium name="US DOE Joint Genome Institute (JGI-PGF)"/>
            <person name="Walter F."/>
            <person name="Albersmeier A."/>
            <person name="Kalinowski J."/>
            <person name="Ruckert C."/>
        </authorList>
    </citation>
    <scope>NUCLEOTIDE SEQUENCE</scope>
    <source>
        <strain evidence="2">CCM 8711</strain>
    </source>
</reference>
<sequence>MSTLNLSEGNLSEITKEITALESEAIKLAKAIADIVKEEEELIKNGKKTTDTLKKNDDKVKALSKRFDDVNKKLKDFNKAIDTAGKNAEGSESKLSKLSEEGKKLSTSLKDASAKVKELSKFLKELTTNHTKNKKAVTDNAKAYDALAKKVDAANKKLKENQELTSQTEGKSKPEGAKKKKSAKTSDEDVADAGKQDDLKSKELDKDLNTLSKTQEKLSEKTKSSIKSLKDQAKAEANSSKTTDDLKKSADELGESVTESAEKSKESADGINFFDEAGKAVDKTFNDLEKSNTDFASAVSDVTTGFNMMQSGFDVVKTGFTGIGSAIKSSGLWLLQLVLEKVYEYFTKNKEGIKQFQGGLAVVQKAIAFVKDTLNSIKAVIIDAVMHPVDTAKKIWGTLSAFIKDKFSIFSTIGNNIGNAFKHPGEAVKKIWNVIIDNLVSRFKGIKVLLEGLFHMDFKKMADGVVQIGTGVTNITDKTAKAVQTFKKGVNELYDDAGKLVTKVVDGAQKTYQEGHDRPPKLGAKPPAGKGTKTSSTKSARRTGSKKSEGDTVVNSSLTVDIIGQDSKEILNNYSKNIEATNNYFKSLKEKRNLSTQEIQNVEIAHQTALKQITEKFQNEDVKKLDEYEAELLKISKTAGKNAKELALQQLEDEYTAKISVIDKQIADAEARKAATTDALAKGAEDALIARAKNIKATLQTKKSNDEADINQTSDQKKQQDDLQTGIDQAQDGGHSIKALQLQKQLLEAQHTAAITAAKKNGDDVVKIEADYAKKKADLESKLVASKIHAGDKYIDAVLKNAKKDSAIYKAAFLAKKATAIADVIMSTKTAIIESFKGYAGMPFIGQALAIAQGAFIGVQGAMSIAEIAKQKPGFARGGHYTSDGRGAILPGYSRTDNTNAYLRSGEAVVVSEAMRNPWARNLVSAINVAHGGRDFSVPNAGRGYAIGGIFTDGGNANRYYSQPVNDQKDLANTLAYQMINNFPPIYVDVKDVNNQQNILAQTVDRVNL</sequence>
<name>A0A917J8P4_9SPHI</name>
<feature type="region of interest" description="Disordered" evidence="1">
    <location>
        <begin position="511"/>
        <end position="552"/>
    </location>
</feature>
<evidence type="ECO:0000256" key="1">
    <source>
        <dbReference type="SAM" id="MobiDB-lite"/>
    </source>
</evidence>
<feature type="compositionally biased region" description="Low complexity" evidence="1">
    <location>
        <begin position="521"/>
        <end position="538"/>
    </location>
</feature>
<feature type="compositionally biased region" description="Basic and acidic residues" evidence="1">
    <location>
        <begin position="242"/>
        <end position="251"/>
    </location>
</feature>
<feature type="region of interest" description="Disordered" evidence="1">
    <location>
        <begin position="157"/>
        <end position="264"/>
    </location>
</feature>
<evidence type="ECO:0000313" key="3">
    <source>
        <dbReference type="Proteomes" id="UP000662074"/>
    </source>
</evidence>
<comment type="caution">
    <text evidence="2">The sequence shown here is derived from an EMBL/GenBank/DDBJ whole genome shotgun (WGS) entry which is preliminary data.</text>
</comment>
<accession>A0A917J8P4</accession>
<protein>
    <submittedName>
        <fullName evidence="2">Uncharacterized protein</fullName>
    </submittedName>
</protein>
<feature type="region of interest" description="Disordered" evidence="1">
    <location>
        <begin position="83"/>
        <end position="112"/>
    </location>
</feature>
<dbReference type="PANTHER" id="PTHR43049">
    <property type="entry name" value="EARLY ENDOSOME ANTIGEN"/>
    <property type="match status" value="1"/>
</dbReference>
<evidence type="ECO:0000313" key="2">
    <source>
        <dbReference type="EMBL" id="GGI51190.1"/>
    </source>
</evidence>
<organism evidence="2 3">
    <name type="scientific">Mucilaginibacter galii</name>
    <dbReference type="NCBI Taxonomy" id="2005073"/>
    <lineage>
        <taxon>Bacteria</taxon>
        <taxon>Pseudomonadati</taxon>
        <taxon>Bacteroidota</taxon>
        <taxon>Sphingobacteriia</taxon>
        <taxon>Sphingobacteriales</taxon>
        <taxon>Sphingobacteriaceae</taxon>
        <taxon>Mucilaginibacter</taxon>
    </lineage>
</organism>
<feature type="region of interest" description="Disordered" evidence="1">
    <location>
        <begin position="703"/>
        <end position="730"/>
    </location>
</feature>
<dbReference type="RefSeq" id="WP_188417053.1">
    <property type="nucleotide sequence ID" value="NZ_BMDO01000006.1"/>
</dbReference>
<proteinExistence type="predicted"/>
<feature type="compositionally biased region" description="Basic and acidic residues" evidence="1">
    <location>
        <begin position="184"/>
        <end position="234"/>
    </location>
</feature>
<dbReference type="PANTHER" id="PTHR43049:SF1">
    <property type="entry name" value="EARLY ENDOSOME ANTIGEN"/>
    <property type="match status" value="1"/>
</dbReference>
<reference evidence="2" key="2">
    <citation type="submission" date="2020-09" db="EMBL/GenBank/DDBJ databases">
        <authorList>
            <person name="Sun Q."/>
            <person name="Sedlacek I."/>
        </authorList>
    </citation>
    <scope>NUCLEOTIDE SEQUENCE</scope>
    <source>
        <strain evidence="2">CCM 8711</strain>
    </source>
</reference>